<reference evidence="2 3" key="1">
    <citation type="journal article" date="2016" name="Mol. Biol. Evol.">
        <title>Comparative Genomics of Early-Diverging Mushroom-Forming Fungi Provides Insights into the Origins of Lignocellulose Decay Capabilities.</title>
        <authorList>
            <person name="Nagy L.G."/>
            <person name="Riley R."/>
            <person name="Tritt A."/>
            <person name="Adam C."/>
            <person name="Daum C."/>
            <person name="Floudas D."/>
            <person name="Sun H."/>
            <person name="Yadav J.S."/>
            <person name="Pangilinan J."/>
            <person name="Larsson K.H."/>
            <person name="Matsuura K."/>
            <person name="Barry K."/>
            <person name="Labutti K."/>
            <person name="Kuo R."/>
            <person name="Ohm R.A."/>
            <person name="Bhattacharya S.S."/>
            <person name="Shirouzu T."/>
            <person name="Yoshinaga Y."/>
            <person name="Martin F.M."/>
            <person name="Grigoriev I.V."/>
            <person name="Hibbett D.S."/>
        </authorList>
    </citation>
    <scope>NUCLEOTIDE SEQUENCE [LARGE SCALE GENOMIC DNA]</scope>
    <source>
        <strain evidence="2 3">HHB10207 ss-3</strain>
    </source>
</reference>
<feature type="compositionally biased region" description="Low complexity" evidence="1">
    <location>
        <begin position="372"/>
        <end position="385"/>
    </location>
</feature>
<evidence type="ECO:0000256" key="1">
    <source>
        <dbReference type="SAM" id="MobiDB-lite"/>
    </source>
</evidence>
<proteinExistence type="predicted"/>
<feature type="compositionally biased region" description="Basic and acidic residues" evidence="1">
    <location>
        <begin position="356"/>
        <end position="371"/>
    </location>
</feature>
<protein>
    <submittedName>
        <fullName evidence="2">Uncharacterized protein</fullName>
    </submittedName>
</protein>
<dbReference type="EMBL" id="KV428334">
    <property type="protein sequence ID" value="KZT32434.1"/>
    <property type="molecule type" value="Genomic_DNA"/>
</dbReference>
<organism evidence="2 3">
    <name type="scientific">Sistotremastrum suecicum HHB10207 ss-3</name>
    <dbReference type="NCBI Taxonomy" id="1314776"/>
    <lineage>
        <taxon>Eukaryota</taxon>
        <taxon>Fungi</taxon>
        <taxon>Dikarya</taxon>
        <taxon>Basidiomycota</taxon>
        <taxon>Agaricomycotina</taxon>
        <taxon>Agaricomycetes</taxon>
        <taxon>Sistotremastrales</taxon>
        <taxon>Sistotremastraceae</taxon>
        <taxon>Sistotremastrum</taxon>
    </lineage>
</organism>
<feature type="region of interest" description="Disordered" evidence="1">
    <location>
        <begin position="352"/>
        <end position="403"/>
    </location>
</feature>
<dbReference type="AlphaFoldDB" id="A0A165XQF2"/>
<keyword evidence="3" id="KW-1185">Reference proteome</keyword>
<name>A0A165XQF2_9AGAM</name>
<evidence type="ECO:0000313" key="3">
    <source>
        <dbReference type="Proteomes" id="UP000076798"/>
    </source>
</evidence>
<dbReference type="Proteomes" id="UP000076798">
    <property type="component" value="Unassembled WGS sequence"/>
</dbReference>
<sequence length="403" mass="45084">MVRREMPIDFKISNTIYWNVSITPHIPSPNLLTHVEIRNSNMSFDILTFFSCVPMLENASFFEGAEDAIPKTSLDSSPDILKTPIIPLRSLQKLSFQWYPTVFIDTILRMIQYPTSAEITIVTRTSRDDIDLDSVPECLHTVLSSCSTLSLSLRLTGSPIAFILEFKAPNSSFHHIEIVPRDDLAPYFTARGFRGTSGMGEDTFVPGSGGNSLRQIRKLTLSSKYLPSSEILTRLLRRLLSLEELSVQTRNVTPLLTALGSTSLLCPALSHLDLRRSRIDPGELQDMLQAREDVDSRIHRLTITMDPRIASAIGDPSNELFATASGSKDTPIDLSALEALVDHLDGDEGYWSDGTVPDRRNDIAPDQRSDFDGYYSDYSYGPYGYAEGTSEPDSDYWRRQNSD</sequence>
<evidence type="ECO:0000313" key="2">
    <source>
        <dbReference type="EMBL" id="KZT32434.1"/>
    </source>
</evidence>
<gene>
    <name evidence="2" type="ORF">SISSUDRAFT_1066930</name>
</gene>
<accession>A0A165XQF2</accession>